<dbReference type="AlphaFoldDB" id="A0A843X5S1"/>
<name>A0A843X5S1_COLES</name>
<evidence type="ECO:0000313" key="3">
    <source>
        <dbReference type="Proteomes" id="UP000652761"/>
    </source>
</evidence>
<dbReference type="EMBL" id="NMUH01005623">
    <property type="protein sequence ID" value="MQM13244.1"/>
    <property type="molecule type" value="Genomic_DNA"/>
</dbReference>
<sequence length="83" mass="9197">MLGIKELNKYQKARPEMFCQAAAGVLSEEGEGVGRQRVTSTKRVCSTVVRREGPPVFARREGGRERGFSKDLSLSDQAEEPID</sequence>
<reference evidence="2" key="1">
    <citation type="submission" date="2017-07" db="EMBL/GenBank/DDBJ databases">
        <title>Taro Niue Genome Assembly and Annotation.</title>
        <authorList>
            <person name="Atibalentja N."/>
            <person name="Keating K."/>
            <person name="Fields C.J."/>
        </authorList>
    </citation>
    <scope>NUCLEOTIDE SEQUENCE</scope>
    <source>
        <strain evidence="2">Niue_2</strain>
        <tissue evidence="2">Leaf</tissue>
    </source>
</reference>
<organism evidence="2 3">
    <name type="scientific">Colocasia esculenta</name>
    <name type="common">Wild taro</name>
    <name type="synonym">Arum esculentum</name>
    <dbReference type="NCBI Taxonomy" id="4460"/>
    <lineage>
        <taxon>Eukaryota</taxon>
        <taxon>Viridiplantae</taxon>
        <taxon>Streptophyta</taxon>
        <taxon>Embryophyta</taxon>
        <taxon>Tracheophyta</taxon>
        <taxon>Spermatophyta</taxon>
        <taxon>Magnoliopsida</taxon>
        <taxon>Liliopsida</taxon>
        <taxon>Araceae</taxon>
        <taxon>Aroideae</taxon>
        <taxon>Colocasieae</taxon>
        <taxon>Colocasia</taxon>
    </lineage>
</organism>
<keyword evidence="3" id="KW-1185">Reference proteome</keyword>
<evidence type="ECO:0000313" key="2">
    <source>
        <dbReference type="EMBL" id="MQM13244.1"/>
    </source>
</evidence>
<evidence type="ECO:0000256" key="1">
    <source>
        <dbReference type="SAM" id="MobiDB-lite"/>
    </source>
</evidence>
<dbReference type="Proteomes" id="UP000652761">
    <property type="component" value="Unassembled WGS sequence"/>
</dbReference>
<comment type="caution">
    <text evidence="2">The sequence shown here is derived from an EMBL/GenBank/DDBJ whole genome shotgun (WGS) entry which is preliminary data.</text>
</comment>
<proteinExistence type="predicted"/>
<accession>A0A843X5S1</accession>
<protein>
    <submittedName>
        <fullName evidence="2">Uncharacterized protein</fullName>
    </submittedName>
</protein>
<feature type="compositionally biased region" description="Basic and acidic residues" evidence="1">
    <location>
        <begin position="55"/>
        <end position="69"/>
    </location>
</feature>
<feature type="region of interest" description="Disordered" evidence="1">
    <location>
        <begin position="55"/>
        <end position="83"/>
    </location>
</feature>
<gene>
    <name evidence="2" type="ORF">Taro_046171</name>
</gene>